<feature type="domain" description="MYND-type" evidence="5">
    <location>
        <begin position="17"/>
        <end position="62"/>
    </location>
</feature>
<evidence type="ECO:0000256" key="4">
    <source>
        <dbReference type="PROSITE-ProRule" id="PRU00134"/>
    </source>
</evidence>
<dbReference type="EMBL" id="AYKW01000014">
    <property type="protein sequence ID" value="PIL30580.1"/>
    <property type="molecule type" value="Genomic_DNA"/>
</dbReference>
<keyword evidence="2 4" id="KW-0863">Zinc-finger</keyword>
<dbReference type="OrthoDB" id="2738218at2759"/>
<evidence type="ECO:0000259" key="5">
    <source>
        <dbReference type="PROSITE" id="PS50865"/>
    </source>
</evidence>
<dbReference type="STRING" id="1077348.A0A2G8S9Y7"/>
<reference evidence="6 7" key="1">
    <citation type="journal article" date="2015" name="Sci. Rep.">
        <title>Chromosome-level genome map provides insights into diverse defense mechanisms in the medicinal fungus Ganoderma sinense.</title>
        <authorList>
            <person name="Zhu Y."/>
            <person name="Xu J."/>
            <person name="Sun C."/>
            <person name="Zhou S."/>
            <person name="Xu H."/>
            <person name="Nelson D.R."/>
            <person name="Qian J."/>
            <person name="Song J."/>
            <person name="Luo H."/>
            <person name="Xiang L."/>
            <person name="Li Y."/>
            <person name="Xu Z."/>
            <person name="Ji A."/>
            <person name="Wang L."/>
            <person name="Lu S."/>
            <person name="Hayward A."/>
            <person name="Sun W."/>
            <person name="Li X."/>
            <person name="Schwartz D.C."/>
            <person name="Wang Y."/>
            <person name="Chen S."/>
        </authorList>
    </citation>
    <scope>NUCLEOTIDE SEQUENCE [LARGE SCALE GENOMIC DNA]</scope>
    <source>
        <strain evidence="6 7">ZZ0214-1</strain>
    </source>
</reference>
<dbReference type="Proteomes" id="UP000230002">
    <property type="component" value="Unassembled WGS sequence"/>
</dbReference>
<gene>
    <name evidence="6" type="ORF">GSI_07280</name>
</gene>
<name>A0A2G8S9Y7_9APHY</name>
<proteinExistence type="predicted"/>
<dbReference type="Pfam" id="PF01753">
    <property type="entry name" value="zf-MYND"/>
    <property type="match status" value="1"/>
</dbReference>
<keyword evidence="7" id="KW-1185">Reference proteome</keyword>
<evidence type="ECO:0000313" key="6">
    <source>
        <dbReference type="EMBL" id="PIL30580.1"/>
    </source>
</evidence>
<protein>
    <recommendedName>
        <fullName evidence="5">MYND-type domain-containing protein</fullName>
    </recommendedName>
</protein>
<sequence>MNEQVTSGPIFPAFDVCDNCGRTDWGSERPKLCQGCKVVKYCNRECQKASWQRHRWRFRIMCRSAPPSEMEMSPQDIGYSTPMTAGRALHDWYIIHQWSLGAIGDAIVRLHGGINSLLESSAPRTIVFTVKAVGARESVESGGNPATAFKLINITIMPNNEHYATVERGSEMLEHRNQLNMILEAGGQSVDDPMFAGLFCAAHVVNKTGVVNHEFFGLYRFPLRHVPDDVSNPRTRRALVQSVEFLSRLIASGVVLRYERNAPSPEPERGRYVRTRASWRFQPIQDDWESLGSLPGNVAGQRMELAAREMVTLFDASGSLLRFRLTGTDVFY</sequence>
<dbReference type="SUPFAM" id="SSF144232">
    <property type="entry name" value="HIT/MYND zinc finger-like"/>
    <property type="match status" value="1"/>
</dbReference>
<accession>A0A2G8S9Y7</accession>
<evidence type="ECO:0000313" key="7">
    <source>
        <dbReference type="Proteomes" id="UP000230002"/>
    </source>
</evidence>
<dbReference type="AlphaFoldDB" id="A0A2G8S9Y7"/>
<dbReference type="Gene3D" id="6.10.140.2220">
    <property type="match status" value="1"/>
</dbReference>
<dbReference type="PROSITE" id="PS50865">
    <property type="entry name" value="ZF_MYND_2"/>
    <property type="match status" value="1"/>
</dbReference>
<keyword evidence="3" id="KW-0862">Zinc</keyword>
<evidence type="ECO:0000256" key="3">
    <source>
        <dbReference type="ARBA" id="ARBA00022833"/>
    </source>
</evidence>
<evidence type="ECO:0000256" key="1">
    <source>
        <dbReference type="ARBA" id="ARBA00022723"/>
    </source>
</evidence>
<dbReference type="InterPro" id="IPR002893">
    <property type="entry name" value="Znf_MYND"/>
</dbReference>
<keyword evidence="1" id="KW-0479">Metal-binding</keyword>
<organism evidence="6 7">
    <name type="scientific">Ganoderma sinense ZZ0214-1</name>
    <dbReference type="NCBI Taxonomy" id="1077348"/>
    <lineage>
        <taxon>Eukaryota</taxon>
        <taxon>Fungi</taxon>
        <taxon>Dikarya</taxon>
        <taxon>Basidiomycota</taxon>
        <taxon>Agaricomycotina</taxon>
        <taxon>Agaricomycetes</taxon>
        <taxon>Polyporales</taxon>
        <taxon>Polyporaceae</taxon>
        <taxon>Ganoderma</taxon>
    </lineage>
</organism>
<evidence type="ECO:0000256" key="2">
    <source>
        <dbReference type="ARBA" id="ARBA00022771"/>
    </source>
</evidence>
<dbReference type="GO" id="GO:0008270">
    <property type="term" value="F:zinc ion binding"/>
    <property type="evidence" value="ECO:0007669"/>
    <property type="project" value="UniProtKB-KW"/>
</dbReference>
<comment type="caution">
    <text evidence="6">The sequence shown here is derived from an EMBL/GenBank/DDBJ whole genome shotgun (WGS) entry which is preliminary data.</text>
</comment>